<sequence>MNELLNRKDETVADYDVTLSQALLPALLSGQDGLVHEHG</sequence>
<name>E6PDF4_9ZZZZ</name>
<comment type="caution">
    <text evidence="1">The sequence shown here is derived from an EMBL/GenBank/DDBJ whole genome shotgun (WGS) entry which is preliminary data.</text>
</comment>
<gene>
    <name evidence="1" type="ORF">CARN1_1591</name>
</gene>
<organism evidence="1">
    <name type="scientific">mine drainage metagenome</name>
    <dbReference type="NCBI Taxonomy" id="410659"/>
    <lineage>
        <taxon>unclassified sequences</taxon>
        <taxon>metagenomes</taxon>
        <taxon>ecological metagenomes</taxon>
    </lineage>
</organism>
<evidence type="ECO:0000313" key="1">
    <source>
        <dbReference type="EMBL" id="CBH74489.1"/>
    </source>
</evidence>
<dbReference type="AlphaFoldDB" id="E6PDF4"/>
<accession>E6PDF4</accession>
<protein>
    <submittedName>
        <fullName evidence="1">Uncharacterized protein</fullName>
    </submittedName>
</protein>
<proteinExistence type="predicted"/>
<dbReference type="EMBL" id="CABL01000002">
    <property type="protein sequence ID" value="CBH74489.1"/>
    <property type="molecule type" value="Genomic_DNA"/>
</dbReference>
<reference evidence="1" key="1">
    <citation type="submission" date="2009-10" db="EMBL/GenBank/DDBJ databases">
        <title>Diversity of trophic interactions inside an arsenic-rich microbial ecosystem.</title>
        <authorList>
            <person name="Bertin P.N."/>
            <person name="Heinrich-Salmeron A."/>
            <person name="Pelletier E."/>
            <person name="Goulhen-Chollet F."/>
            <person name="Arsene-Ploetze F."/>
            <person name="Gallien S."/>
            <person name="Calteau A."/>
            <person name="Vallenet D."/>
            <person name="Casiot C."/>
            <person name="Chane-Woon-Ming B."/>
            <person name="Giloteaux L."/>
            <person name="Barakat M."/>
            <person name="Bonnefoy V."/>
            <person name="Bruneel O."/>
            <person name="Chandler M."/>
            <person name="Cleiss J."/>
            <person name="Duran R."/>
            <person name="Elbaz-Poulichet F."/>
            <person name="Fonknechten N."/>
            <person name="Lauga B."/>
            <person name="Mornico D."/>
            <person name="Ortet P."/>
            <person name="Schaeffer C."/>
            <person name="Siguier P."/>
            <person name="Alexander Thil Smith A."/>
            <person name="Van Dorsselaer A."/>
            <person name="Weissenbach J."/>
            <person name="Medigue C."/>
            <person name="Le Paslier D."/>
        </authorList>
    </citation>
    <scope>NUCLEOTIDE SEQUENCE</scope>
</reference>